<accession>S3CA51</accession>
<evidence type="ECO:0000256" key="1">
    <source>
        <dbReference type="SAM" id="MobiDB-lite"/>
    </source>
</evidence>
<evidence type="ECO:0000313" key="2">
    <source>
        <dbReference type="EMBL" id="EPE09702.1"/>
    </source>
</evidence>
<feature type="region of interest" description="Disordered" evidence="1">
    <location>
        <begin position="127"/>
        <end position="189"/>
    </location>
</feature>
<dbReference type="PANTHER" id="PTHR12943:SF27">
    <property type="entry name" value="HOMOCYSTEINE-INDUCED ENDOPLASMIC RETICULUM PROTEIN, ISOFORM A"/>
    <property type="match status" value="1"/>
</dbReference>
<feature type="region of interest" description="Disordered" evidence="1">
    <location>
        <begin position="521"/>
        <end position="549"/>
    </location>
</feature>
<dbReference type="Gene3D" id="3.10.20.90">
    <property type="entry name" value="Phosphatidylinositol 3-kinase Catalytic Subunit, Chain A, domain 1"/>
    <property type="match status" value="1"/>
</dbReference>
<gene>
    <name evidence="2" type="ORF">F503_07478</name>
</gene>
<sequence length="677" mass="72573">MADLPASPAAAHDTDSDPELEVSLRIISPSSDLADFPILRGLSASTTVREVRAMVERELIARQRSTAGMRLIYRGRMFDADNKTLQDVIGNTALNETELHTLHLVLRDSGNSNSGAPAFAHAPQPASAQAHPAHAYSAAASQHAVAGPSGYNNHPHAAPQARTFAHQHSHQYTHPNNHPNNHQTPYASSPSDYALAAARHNAEARRAAVLDALRANPQPAFGVNQQSNALHNFNPAAHLEQFFAAADGQPQGGNGQHNTSVYTTPPVLRHRHAPHYPGTLPPSVQSTSSNARRNEPDVYILESPSGPRALLINASGTAYYSPAAPAAPAAPASTHSPRLGHYEQDPQLQATQWTANELIREHNERYQRQNYNHLNLARQHVQHMEMLRELQQQHVRDPQGYPAAHAQATNRAVGSQPARQAPGHPPADGIPNFHANVQRPPGGPVNNAGFLAAVWPQVWLVARLILFIWWFTHPTASWTRWATVISLATAVFLVNTGMLDSIANRLWVPIRAHLDGLLPVGDPADEPDQANPAAPANQNGAGPAAVAGRIGGAAPNPADVARRLVERRQVANGERLMNFARSLERFGILFLASLAPGIAERHVQLVEEQERRRVQRIREQEEAAATAAAEAAAAAAAAVTEAGASATPTEKEATGDVEVTATGSEKPAAAADGVPVN</sequence>
<dbReference type="HOGENOM" id="CLU_019096_1_0_1"/>
<keyword evidence="3" id="KW-1185">Reference proteome</keyword>
<dbReference type="eggNOG" id="ENOG502SAFQ">
    <property type="taxonomic scope" value="Eukaryota"/>
</dbReference>
<name>S3CA51_OPHP1</name>
<feature type="compositionally biased region" description="Low complexity" evidence="1">
    <location>
        <begin position="172"/>
        <end position="186"/>
    </location>
</feature>
<dbReference type="CDD" id="cd17039">
    <property type="entry name" value="Ubl_ubiquitin_like"/>
    <property type="match status" value="1"/>
</dbReference>
<dbReference type="VEuPathDB" id="FungiDB:F503_07478"/>
<organism evidence="2 3">
    <name type="scientific">Ophiostoma piceae (strain UAMH 11346)</name>
    <name type="common">Sap stain fungus</name>
    <dbReference type="NCBI Taxonomy" id="1262450"/>
    <lineage>
        <taxon>Eukaryota</taxon>
        <taxon>Fungi</taxon>
        <taxon>Dikarya</taxon>
        <taxon>Ascomycota</taxon>
        <taxon>Pezizomycotina</taxon>
        <taxon>Sordariomycetes</taxon>
        <taxon>Sordariomycetidae</taxon>
        <taxon>Ophiostomatales</taxon>
        <taxon>Ophiostomataceae</taxon>
        <taxon>Ophiostoma</taxon>
    </lineage>
</organism>
<dbReference type="GO" id="GO:0030968">
    <property type="term" value="P:endoplasmic reticulum unfolded protein response"/>
    <property type="evidence" value="ECO:0007669"/>
    <property type="project" value="TreeGrafter"/>
</dbReference>
<dbReference type="InterPro" id="IPR029071">
    <property type="entry name" value="Ubiquitin-like_domsf"/>
</dbReference>
<dbReference type="SUPFAM" id="SSF54236">
    <property type="entry name" value="Ubiquitin-like"/>
    <property type="match status" value="1"/>
</dbReference>
<dbReference type="OMA" id="NASWSRW"/>
<evidence type="ECO:0000313" key="3">
    <source>
        <dbReference type="Proteomes" id="UP000016923"/>
    </source>
</evidence>
<dbReference type="InterPro" id="IPR039751">
    <property type="entry name" value="HERPUD1/2"/>
</dbReference>
<dbReference type="EMBL" id="KE148147">
    <property type="protein sequence ID" value="EPE09702.1"/>
    <property type="molecule type" value="Genomic_DNA"/>
</dbReference>
<feature type="region of interest" description="Disordered" evidence="1">
    <location>
        <begin position="395"/>
        <end position="433"/>
    </location>
</feature>
<dbReference type="AlphaFoldDB" id="S3CA51"/>
<protein>
    <submittedName>
        <fullName evidence="2">Ubiquitin family protein</fullName>
    </submittedName>
</protein>
<feature type="compositionally biased region" description="Low complexity" evidence="1">
    <location>
        <begin position="127"/>
        <end position="146"/>
    </location>
</feature>
<dbReference type="PANTHER" id="PTHR12943">
    <property type="entry name" value="HOMOCYSTEINE-RESPONSIVE ENDOPLASMIC RETICULUM-RESIDENT UNIQUITIN-LIKE DOMAIN HERPUD PROTEIN FAMILY MEMBER"/>
    <property type="match status" value="1"/>
</dbReference>
<feature type="compositionally biased region" description="Low complexity" evidence="1">
    <location>
        <begin position="529"/>
        <end position="548"/>
    </location>
</feature>
<proteinExistence type="predicted"/>
<dbReference type="OrthoDB" id="21589at2759"/>
<feature type="region of interest" description="Disordered" evidence="1">
    <location>
        <begin position="640"/>
        <end position="677"/>
    </location>
</feature>
<dbReference type="Proteomes" id="UP000016923">
    <property type="component" value="Unassembled WGS sequence"/>
</dbReference>
<dbReference type="STRING" id="1262450.S3CA51"/>
<reference evidence="2 3" key="1">
    <citation type="journal article" date="2013" name="BMC Genomics">
        <title>The genome and transcriptome of the pine saprophyte Ophiostoma piceae, and a comparison with the bark beetle-associated pine pathogen Grosmannia clavigera.</title>
        <authorList>
            <person name="Haridas S."/>
            <person name="Wang Y."/>
            <person name="Lim L."/>
            <person name="Massoumi Alamouti S."/>
            <person name="Jackman S."/>
            <person name="Docking R."/>
            <person name="Robertson G."/>
            <person name="Birol I."/>
            <person name="Bohlmann J."/>
            <person name="Breuil C."/>
        </authorList>
    </citation>
    <scope>NUCLEOTIDE SEQUENCE [LARGE SCALE GENOMIC DNA]</scope>
    <source>
        <strain evidence="2 3">UAMH 11346</strain>
    </source>
</reference>